<gene>
    <name evidence="1" type="ORF">AS033_13690</name>
    <name evidence="2" type="ORF">RSA11_14075</name>
    <name evidence="3" type="ORF">SZL87_14135</name>
</gene>
<dbReference type="OrthoDB" id="2356882at2"/>
<reference evidence="2 5" key="2">
    <citation type="journal article" date="2016" name="Front. Microbiol.">
        <title>Genomic Resource of Rice Seed Associated Bacteria.</title>
        <authorList>
            <person name="Midha S."/>
            <person name="Bansal K."/>
            <person name="Sharma S."/>
            <person name="Kumar N."/>
            <person name="Patil P.P."/>
            <person name="Chaudhry V."/>
            <person name="Patil P.B."/>
        </authorList>
    </citation>
    <scope>NUCLEOTIDE SEQUENCE [LARGE SCALE GENOMIC DNA]</scope>
    <source>
        <strain evidence="2 5">RSA11</strain>
    </source>
</reference>
<organism evidence="1 4">
    <name type="scientific">Exiguobacterium indicum</name>
    <dbReference type="NCBI Taxonomy" id="296995"/>
    <lineage>
        <taxon>Bacteria</taxon>
        <taxon>Bacillati</taxon>
        <taxon>Bacillota</taxon>
        <taxon>Bacilli</taxon>
        <taxon>Bacillales</taxon>
        <taxon>Bacillales Family XII. Incertae Sedis</taxon>
        <taxon>Exiguobacterium</taxon>
    </lineage>
</organism>
<dbReference type="Proteomes" id="UP000072605">
    <property type="component" value="Unassembled WGS sequence"/>
</dbReference>
<evidence type="ECO:0000313" key="4">
    <source>
        <dbReference type="Proteomes" id="UP000053797"/>
    </source>
</evidence>
<evidence type="ECO:0000313" key="3">
    <source>
        <dbReference type="EMBL" id="MEI4463562.1"/>
    </source>
</evidence>
<keyword evidence="6" id="KW-1185">Reference proteome</keyword>
<evidence type="ECO:0000313" key="1">
    <source>
        <dbReference type="EMBL" id="KSU48182.1"/>
    </source>
</evidence>
<dbReference type="GeneID" id="90838211"/>
<reference evidence="3 6" key="3">
    <citation type="submission" date="2023-12" db="EMBL/GenBank/DDBJ databases">
        <authorList>
            <person name="Easwaran N."/>
            <person name="Lazarus H.P.S."/>
        </authorList>
    </citation>
    <scope>NUCLEOTIDE SEQUENCE [LARGE SCALE GENOMIC DNA]</scope>
    <source>
        <strain evidence="3 6">VIT-2023</strain>
    </source>
</reference>
<protein>
    <submittedName>
        <fullName evidence="1">Uncharacterized protein</fullName>
    </submittedName>
</protein>
<evidence type="ECO:0000313" key="5">
    <source>
        <dbReference type="Proteomes" id="UP000072605"/>
    </source>
</evidence>
<proteinExistence type="predicted"/>
<accession>A0A0V8GDJ1</accession>
<comment type="caution">
    <text evidence="1">The sequence shown here is derived from an EMBL/GenBank/DDBJ whole genome shotgun (WGS) entry which is preliminary data.</text>
</comment>
<evidence type="ECO:0000313" key="2">
    <source>
        <dbReference type="EMBL" id="KTR25688.1"/>
    </source>
</evidence>
<dbReference type="EMBL" id="LNQL01000005">
    <property type="protein sequence ID" value="KSU48182.1"/>
    <property type="molecule type" value="Genomic_DNA"/>
</dbReference>
<reference evidence="1 4" key="1">
    <citation type="journal article" date="2015" name="Int. J. Syst. Evol. Microbiol.">
        <title>Exiguobacterium enclense sp. nov., isolated from sediment.</title>
        <authorList>
            <person name="Dastager S.G."/>
            <person name="Mawlankar R."/>
            <person name="Sonalkar V.V."/>
            <person name="Thorat M.N."/>
            <person name="Mual P."/>
            <person name="Verma A."/>
            <person name="Krishnamurthi S."/>
            <person name="Tang S.K."/>
            <person name="Li W.J."/>
        </authorList>
    </citation>
    <scope>NUCLEOTIDE SEQUENCE [LARGE SCALE GENOMIC DNA]</scope>
    <source>
        <strain evidence="1 4">NIO-1109</strain>
    </source>
</reference>
<name>A0A0V8GDJ1_9BACL</name>
<dbReference type="AlphaFoldDB" id="A0A0V8GDJ1"/>
<dbReference type="EMBL" id="LDQV01000033">
    <property type="protein sequence ID" value="KTR25688.1"/>
    <property type="molecule type" value="Genomic_DNA"/>
</dbReference>
<dbReference type="Proteomes" id="UP001387110">
    <property type="component" value="Unassembled WGS sequence"/>
</dbReference>
<dbReference type="EMBL" id="JBAWKY010000005">
    <property type="protein sequence ID" value="MEI4463562.1"/>
    <property type="molecule type" value="Genomic_DNA"/>
</dbReference>
<sequence>MEYVSLTQQGEYQSGDWVSLKIGSDGSTRTGMITEFENDGFWIRFEDDFDYEDFIGYDESYWIALVRRPVDVKATYASLAEYPALAAELQDRVIQGFEILEEEAGESEIRFHIRLLDAGNEYTQTLRGYRDASGDHVEYVTA</sequence>
<evidence type="ECO:0000313" key="6">
    <source>
        <dbReference type="Proteomes" id="UP001387110"/>
    </source>
</evidence>
<dbReference type="Proteomes" id="UP000053797">
    <property type="component" value="Unassembled WGS sequence"/>
</dbReference>
<dbReference type="RefSeq" id="WP_023467265.1">
    <property type="nucleotide sequence ID" value="NZ_FMYN01000005.1"/>
</dbReference>